<name>A0A7Y9S4R1_9ACTN</name>
<dbReference type="EMBL" id="JACCAA010000001">
    <property type="protein sequence ID" value="NYG59375.1"/>
    <property type="molecule type" value="Genomic_DNA"/>
</dbReference>
<dbReference type="PANTHER" id="PTHR30511">
    <property type="entry name" value="ALANINE RACEMASE"/>
    <property type="match status" value="1"/>
</dbReference>
<keyword evidence="3" id="KW-0413">Isomerase</keyword>
<dbReference type="InterPro" id="IPR029066">
    <property type="entry name" value="PLP-binding_barrel"/>
</dbReference>
<dbReference type="Pfam" id="PF01168">
    <property type="entry name" value="Ala_racemase_N"/>
    <property type="match status" value="1"/>
</dbReference>
<comment type="caution">
    <text evidence="5">The sequence shown here is derived from an EMBL/GenBank/DDBJ whole genome shotgun (WGS) entry which is preliminary data.</text>
</comment>
<dbReference type="GO" id="GO:0005829">
    <property type="term" value="C:cytosol"/>
    <property type="evidence" value="ECO:0007669"/>
    <property type="project" value="TreeGrafter"/>
</dbReference>
<dbReference type="RefSeq" id="WP_179502428.1">
    <property type="nucleotide sequence ID" value="NZ_JACCAA010000001.1"/>
</dbReference>
<evidence type="ECO:0000259" key="4">
    <source>
        <dbReference type="Pfam" id="PF01168"/>
    </source>
</evidence>
<evidence type="ECO:0000256" key="2">
    <source>
        <dbReference type="ARBA" id="ARBA00022898"/>
    </source>
</evidence>
<dbReference type="InterPro" id="IPR020622">
    <property type="entry name" value="Ala_racemase_pyridoxalP-BS"/>
</dbReference>
<dbReference type="InterPro" id="IPR001608">
    <property type="entry name" value="Ala_racemase_N"/>
</dbReference>
<evidence type="ECO:0000256" key="3">
    <source>
        <dbReference type="ARBA" id="ARBA00023235"/>
    </source>
</evidence>
<comment type="cofactor">
    <cofactor evidence="1">
        <name>pyridoxal 5'-phosphate</name>
        <dbReference type="ChEBI" id="CHEBI:597326"/>
    </cofactor>
</comment>
<dbReference type="PROSITE" id="PS00395">
    <property type="entry name" value="ALANINE_RACEMASE"/>
    <property type="match status" value="1"/>
</dbReference>
<evidence type="ECO:0000313" key="5">
    <source>
        <dbReference type="EMBL" id="NYG59375.1"/>
    </source>
</evidence>
<keyword evidence="6" id="KW-1185">Reference proteome</keyword>
<accession>A0A7Y9S4R1</accession>
<proteinExistence type="predicted"/>
<evidence type="ECO:0000256" key="1">
    <source>
        <dbReference type="ARBA" id="ARBA00001933"/>
    </source>
</evidence>
<feature type="domain" description="Alanine racemase N-terminal" evidence="4">
    <location>
        <begin position="7"/>
        <end position="180"/>
    </location>
</feature>
<protein>
    <submittedName>
        <fullName evidence="5">Alanine racemase</fullName>
    </submittedName>
</protein>
<dbReference type="GO" id="GO:0030170">
    <property type="term" value="F:pyridoxal phosphate binding"/>
    <property type="evidence" value="ECO:0007669"/>
    <property type="project" value="TreeGrafter"/>
</dbReference>
<sequence>MSLTLYVDAARFRANQHRVLALAPEVVPVAKGNGYGLGNARLATEAASLGVDTLAVGTYAELGEVSEHFPGSLLVLTPWRSFEAPQAPNPRVIHTVGRLEDLQGLLGRDPEARFVLERMTSMLRHGFSARGLREAGEWLDANPAGTFEGVAFHLPMTGASHLSEVQRLMTDAVAAGLPATTIWVSHLTDAELASLGRSWPDYTIRPRIGTSLWLGDRDAFTVKASVLDSHEVDRGDIFGYRGRSAPKSGTILIVSGGTAHGIGLEAPTGANTMKARASAIARGGMDAAGFVRSPYSIGGKQRLFAEPPHMQASMLFVPAGSPVPAVGEEIDVRVRYTATSFDRVEIG</sequence>
<dbReference type="GO" id="GO:0008784">
    <property type="term" value="F:alanine racemase activity"/>
    <property type="evidence" value="ECO:0007669"/>
    <property type="project" value="TreeGrafter"/>
</dbReference>
<dbReference type="SUPFAM" id="SSF51419">
    <property type="entry name" value="PLP-binding barrel"/>
    <property type="match status" value="1"/>
</dbReference>
<gene>
    <name evidence="5" type="ORF">BJ980_002298</name>
</gene>
<dbReference type="Gene3D" id="3.20.20.10">
    <property type="entry name" value="Alanine racemase"/>
    <property type="match status" value="1"/>
</dbReference>
<keyword evidence="2" id="KW-0663">Pyridoxal phosphate</keyword>
<dbReference type="AlphaFoldDB" id="A0A7Y9S4R1"/>
<dbReference type="Proteomes" id="UP000540656">
    <property type="component" value="Unassembled WGS sequence"/>
</dbReference>
<organism evidence="5 6">
    <name type="scientific">Nocardioides daedukensis</name>
    <dbReference type="NCBI Taxonomy" id="634462"/>
    <lineage>
        <taxon>Bacteria</taxon>
        <taxon>Bacillati</taxon>
        <taxon>Actinomycetota</taxon>
        <taxon>Actinomycetes</taxon>
        <taxon>Propionibacteriales</taxon>
        <taxon>Nocardioidaceae</taxon>
        <taxon>Nocardioides</taxon>
    </lineage>
</organism>
<dbReference type="PANTHER" id="PTHR30511:SF0">
    <property type="entry name" value="ALANINE RACEMASE, CATABOLIC-RELATED"/>
    <property type="match status" value="1"/>
</dbReference>
<dbReference type="InterPro" id="IPR000821">
    <property type="entry name" value="Ala_racemase"/>
</dbReference>
<evidence type="ECO:0000313" key="6">
    <source>
        <dbReference type="Proteomes" id="UP000540656"/>
    </source>
</evidence>
<reference evidence="5 6" key="1">
    <citation type="submission" date="2020-07" db="EMBL/GenBank/DDBJ databases">
        <title>Sequencing the genomes of 1000 actinobacteria strains.</title>
        <authorList>
            <person name="Klenk H.-P."/>
        </authorList>
    </citation>
    <scope>NUCLEOTIDE SEQUENCE [LARGE SCALE GENOMIC DNA]</scope>
    <source>
        <strain evidence="5 6">DSM 23819</strain>
    </source>
</reference>